<dbReference type="EMBL" id="LUGG01000015">
    <property type="protein sequence ID" value="OBZ69850.1"/>
    <property type="molecule type" value="Genomic_DNA"/>
</dbReference>
<protein>
    <submittedName>
        <fullName evidence="2">Uncharacterized protein</fullName>
    </submittedName>
</protein>
<feature type="region of interest" description="Disordered" evidence="1">
    <location>
        <begin position="13"/>
        <end position="33"/>
    </location>
</feature>
<sequence length="80" mass="8997">MLTFLPPERCLTGRLPIPAGSQHPQDLHPEARRTDDVQLMSAASPNLRTRSRAIPLLCICSTQVSDENQRLRFVALYARV</sequence>
<gene>
    <name evidence="2" type="ORF">A0H81_10318</name>
</gene>
<accession>A0A1C7LYT0</accession>
<proteinExistence type="predicted"/>
<reference evidence="2 3" key="1">
    <citation type="submission" date="2016-03" db="EMBL/GenBank/DDBJ databases">
        <title>Whole genome sequencing of Grifola frondosa 9006-11.</title>
        <authorList>
            <person name="Min B."/>
            <person name="Park H."/>
            <person name="Kim J.-G."/>
            <person name="Cho H."/>
            <person name="Oh Y.-L."/>
            <person name="Kong W.-S."/>
            <person name="Choi I.-G."/>
        </authorList>
    </citation>
    <scope>NUCLEOTIDE SEQUENCE [LARGE SCALE GENOMIC DNA]</scope>
    <source>
        <strain evidence="2 3">9006-11</strain>
    </source>
</reference>
<name>A0A1C7LYT0_GRIFR</name>
<evidence type="ECO:0000313" key="3">
    <source>
        <dbReference type="Proteomes" id="UP000092993"/>
    </source>
</evidence>
<dbReference type="AlphaFoldDB" id="A0A1C7LYT0"/>
<keyword evidence="3" id="KW-1185">Reference proteome</keyword>
<organism evidence="2 3">
    <name type="scientific">Grifola frondosa</name>
    <name type="common">Maitake</name>
    <name type="synonym">Polyporus frondosus</name>
    <dbReference type="NCBI Taxonomy" id="5627"/>
    <lineage>
        <taxon>Eukaryota</taxon>
        <taxon>Fungi</taxon>
        <taxon>Dikarya</taxon>
        <taxon>Basidiomycota</taxon>
        <taxon>Agaricomycotina</taxon>
        <taxon>Agaricomycetes</taxon>
        <taxon>Polyporales</taxon>
        <taxon>Grifolaceae</taxon>
        <taxon>Grifola</taxon>
    </lineage>
</organism>
<evidence type="ECO:0000256" key="1">
    <source>
        <dbReference type="SAM" id="MobiDB-lite"/>
    </source>
</evidence>
<evidence type="ECO:0000313" key="2">
    <source>
        <dbReference type="EMBL" id="OBZ69850.1"/>
    </source>
</evidence>
<comment type="caution">
    <text evidence="2">The sequence shown here is derived from an EMBL/GenBank/DDBJ whole genome shotgun (WGS) entry which is preliminary data.</text>
</comment>
<dbReference type="Proteomes" id="UP000092993">
    <property type="component" value="Unassembled WGS sequence"/>
</dbReference>